<dbReference type="AlphaFoldDB" id="A0A329LTJ0"/>
<proteinExistence type="inferred from homology"/>
<dbReference type="PANTHER" id="PTHR41695:SF1">
    <property type="entry name" value="1,4-ALPHA-GLUCAN BRANCHING ENZYME TK1436"/>
    <property type="match status" value="1"/>
</dbReference>
<dbReference type="InterPro" id="IPR028995">
    <property type="entry name" value="Glyco_hydro_57/38_cen_sf"/>
</dbReference>
<gene>
    <name evidence="11" type="ORF">DQG23_37765</name>
</gene>
<dbReference type="Proteomes" id="UP000250369">
    <property type="component" value="Unassembled WGS sequence"/>
</dbReference>
<feature type="active site" description="Proton donor" evidence="3">
    <location>
        <position position="350"/>
    </location>
</feature>
<accession>A0A329LTJ0</accession>
<feature type="domain" description="Glycoside hydrolase family 57 N-terminal" evidence="8">
    <location>
        <begin position="8"/>
        <end position="330"/>
    </location>
</feature>
<dbReference type="Gene3D" id="3.20.110.10">
    <property type="entry name" value="Glycoside hydrolase 38, N terminal domain"/>
    <property type="match status" value="1"/>
</dbReference>
<evidence type="ECO:0000256" key="5">
    <source>
        <dbReference type="RuleBase" id="RU361196"/>
    </source>
</evidence>
<keyword evidence="12" id="KW-1185">Reference proteome</keyword>
<feature type="domain" description="Glycosyltransferase subfamily 4-like N-terminal" evidence="10">
    <location>
        <begin position="571"/>
        <end position="745"/>
    </location>
</feature>
<dbReference type="RefSeq" id="WP_113036219.1">
    <property type="nucleotide sequence ID" value="NZ_QMFB01000043.1"/>
</dbReference>
<dbReference type="EMBL" id="QMFB01000043">
    <property type="protein sequence ID" value="RAV10472.1"/>
    <property type="molecule type" value="Genomic_DNA"/>
</dbReference>
<dbReference type="InterPro" id="IPR037090">
    <property type="entry name" value="57_glycoside_trans_central"/>
</dbReference>
<feature type="binding site" evidence="4">
    <location>
        <position position="404"/>
    </location>
    <ligand>
        <name>substrate</name>
    </ligand>
</feature>
<evidence type="ECO:0000313" key="12">
    <source>
        <dbReference type="Proteomes" id="UP000250369"/>
    </source>
</evidence>
<evidence type="ECO:0000256" key="2">
    <source>
        <dbReference type="ARBA" id="ARBA00023277"/>
    </source>
</evidence>
<dbReference type="Gene3D" id="3.40.50.2000">
    <property type="entry name" value="Glycogen Phosphorylase B"/>
    <property type="match status" value="2"/>
</dbReference>
<evidence type="ECO:0000313" key="11">
    <source>
        <dbReference type="EMBL" id="RAV10472.1"/>
    </source>
</evidence>
<comment type="similarity">
    <text evidence="1 5">Belongs to the glycosyl hydrolase 57 family.</text>
</comment>
<reference evidence="11 12" key="1">
    <citation type="journal article" date="2009" name="Int. J. Syst. Evol. Microbiol.">
        <title>Paenibacillus contaminans sp. nov., isolated from a contaminated laboratory plate.</title>
        <authorList>
            <person name="Chou J.H."/>
            <person name="Lee J.H."/>
            <person name="Lin M.C."/>
            <person name="Chang P.S."/>
            <person name="Arun A.B."/>
            <person name="Young C.C."/>
            <person name="Chen W.M."/>
        </authorList>
    </citation>
    <scope>NUCLEOTIDE SEQUENCE [LARGE SCALE GENOMIC DNA]</scope>
    <source>
        <strain evidence="11 12">CKOBP-6</strain>
    </source>
</reference>
<dbReference type="GO" id="GO:0005576">
    <property type="term" value="C:extracellular region"/>
    <property type="evidence" value="ECO:0007669"/>
    <property type="project" value="TreeGrafter"/>
</dbReference>
<sequence>MTKGYLSLVLHAHLPFVHHPESESYMEERWLFEAMTETYIPLLDVFEGLSRDAVDFRITLSLTPSLLSMLANPLLQTRYIGHMDNLILLAEKECERTAGDEAFAPLAAMYAKHFQHIKERFTDTYNGNLVDAFRRFQDSGHLEIITSSATHAFLPYLRTEQALRAQIENAVRLHTAYLGRRPRGIWLPECGFLEGIDKILREYGLQFFFTDTHGLLHANPKPQYGVYGPVVTPNGVAAFARDQETSKQVWSSQEGYPGDYDYREYYRDIGFDLDYDTIKPYLHKSGIRLHTGMKYYRITGKDSDKEPYNPAWAKEKAAAHAGHFMFCREKQAEHLFAQTGRKPIIVASYDAELFGHWWYEGPMWIDYLCRKIHFDQQTIKLATPADYLLEYPENRQCELSFSSWGRAGYGEVWLGQNNEWIYRHLHRMEEQMIGLADRFAGDSNVTDVQQRALNQAARELLLAQSSDWPFIMDSRTTVEYAIKRTKSHMSRFLKIYHDLRNGSLDEKWLEEAERRDAIFPDIDYRIYLSDPGTRNKGSAVQGSERPDTGGGKGSSGFKVLMLSWEFPPMTVGGLSRHVYDLSRKLAEQGAEVHVVTSHVEGYPAYEVNQGVFVHRVRTYQARELQFMEWVFQLNLAMADYGKNLLAHYGPFDLVHAHDWLVGQAAKALKQHSKLPLVATIHATEHGRNRGLHTELQRNIHHLEWQLTYEAWRVIVCSRYMKDEVKGLFQLPGDKIDMIPNGVDLQLVRADADETGLRGRFALPHEKIVFYVGRLVHEKGVHTLLASIPEVISQYPDVKFVIGGKGPLMDELKRIAGEMNIESKLVFAGFIDDDTRNQLLRLASAAVFPSLYEPFGIVALEAMAMGAPVIVSDTGGLSEIVDHGVEGYKVLPGDVRSLSMHIVNMLQDADAAKHMAGKALDKVQTRYNWESIASQTLHTYSLATNKEMRASGYREVAASGGMIH</sequence>
<dbReference type="Pfam" id="PF03065">
    <property type="entry name" value="Glyco_hydro_57"/>
    <property type="match status" value="1"/>
</dbReference>
<dbReference type="Pfam" id="PF13439">
    <property type="entry name" value="Glyco_transf_4"/>
    <property type="match status" value="1"/>
</dbReference>
<feature type="binding site" evidence="4">
    <location>
        <position position="241"/>
    </location>
    <ligand>
        <name>substrate</name>
    </ligand>
</feature>
<dbReference type="CDD" id="cd03801">
    <property type="entry name" value="GT4_PimA-like"/>
    <property type="match status" value="1"/>
</dbReference>
<dbReference type="InterPro" id="IPR028098">
    <property type="entry name" value="Glyco_trans_4-like_N"/>
</dbReference>
<dbReference type="GO" id="GO:0003844">
    <property type="term" value="F:1,4-alpha-glucan branching enzyme activity"/>
    <property type="evidence" value="ECO:0007669"/>
    <property type="project" value="InterPro"/>
</dbReference>
<feature type="binding site" evidence="4">
    <location>
        <position position="467"/>
    </location>
    <ligand>
        <name>substrate</name>
    </ligand>
</feature>
<dbReference type="Pfam" id="PF09210">
    <property type="entry name" value="BE_C"/>
    <property type="match status" value="1"/>
</dbReference>
<dbReference type="PANTHER" id="PTHR41695">
    <property type="entry name" value="1,4-ALPHA-GLUCAN BRANCHING ENZYME RV3031-RELATED"/>
    <property type="match status" value="1"/>
</dbReference>
<comment type="caution">
    <text evidence="11">The sequence shown here is derived from an EMBL/GenBank/DDBJ whole genome shotgun (WGS) entry which is preliminary data.</text>
</comment>
<feature type="binding site" evidence="4">
    <location>
        <position position="258"/>
    </location>
    <ligand>
        <name>substrate</name>
    </ligand>
</feature>
<dbReference type="InterPro" id="IPR040042">
    <property type="entry name" value="Branching_enz_MT3115-like"/>
</dbReference>
<feature type="domain" description="Glycosyl transferase family 1" evidence="7">
    <location>
        <begin position="764"/>
        <end position="916"/>
    </location>
</feature>
<feature type="region of interest" description="Disordered" evidence="6">
    <location>
        <begin position="533"/>
        <end position="553"/>
    </location>
</feature>
<dbReference type="GO" id="GO:0030979">
    <property type="term" value="P:alpha-glucan biosynthetic process"/>
    <property type="evidence" value="ECO:0007669"/>
    <property type="project" value="InterPro"/>
</dbReference>
<dbReference type="InterPro" id="IPR015293">
    <property type="entry name" value="BE_C"/>
</dbReference>
<evidence type="ECO:0000256" key="3">
    <source>
        <dbReference type="PIRSR" id="PIRSR640042-1"/>
    </source>
</evidence>
<dbReference type="InterPro" id="IPR027291">
    <property type="entry name" value="Glyco_hydro_38_N_sf"/>
</dbReference>
<dbReference type="InterPro" id="IPR004300">
    <property type="entry name" value="Glyco_hydro_57_N"/>
</dbReference>
<dbReference type="SUPFAM" id="SSF53756">
    <property type="entry name" value="UDP-Glycosyltransferase/glycogen phosphorylase"/>
    <property type="match status" value="1"/>
</dbReference>
<dbReference type="SUPFAM" id="SSF88688">
    <property type="entry name" value="Families 57/38 glycoside transferase middle domain"/>
    <property type="match status" value="1"/>
</dbReference>
<evidence type="ECO:0000256" key="4">
    <source>
        <dbReference type="PIRSR" id="PIRSR640042-2"/>
    </source>
</evidence>
<evidence type="ECO:0000256" key="6">
    <source>
        <dbReference type="SAM" id="MobiDB-lite"/>
    </source>
</evidence>
<feature type="active site" description="Nucleophile" evidence="3">
    <location>
        <position position="189"/>
    </location>
</feature>
<dbReference type="InterPro" id="IPR001296">
    <property type="entry name" value="Glyco_trans_1"/>
</dbReference>
<dbReference type="SUPFAM" id="SSF88713">
    <property type="entry name" value="Glycoside hydrolase/deacetylase"/>
    <property type="match status" value="1"/>
</dbReference>
<protein>
    <submittedName>
        <fullName evidence="11">DUF1957 domain-containing protein</fullName>
    </submittedName>
</protein>
<dbReference type="Pfam" id="PF00534">
    <property type="entry name" value="Glycos_transf_1"/>
    <property type="match status" value="1"/>
</dbReference>
<dbReference type="OrthoDB" id="9803279at2"/>
<dbReference type="InterPro" id="IPR011330">
    <property type="entry name" value="Glyco_hydro/deAcase_b/a-brl"/>
</dbReference>
<evidence type="ECO:0000259" key="10">
    <source>
        <dbReference type="Pfam" id="PF13439"/>
    </source>
</evidence>
<evidence type="ECO:0000259" key="7">
    <source>
        <dbReference type="Pfam" id="PF00534"/>
    </source>
</evidence>
<evidence type="ECO:0000259" key="9">
    <source>
        <dbReference type="Pfam" id="PF09210"/>
    </source>
</evidence>
<feature type="domain" description="1,4-alpha-glucan branching enzyme C-terminal" evidence="9">
    <location>
        <begin position="424"/>
        <end position="527"/>
    </location>
</feature>
<dbReference type="Gene3D" id="1.20.1430.10">
    <property type="entry name" value="Families 57/38 glycoside transferase, middle domain"/>
    <property type="match status" value="1"/>
</dbReference>
<evidence type="ECO:0000256" key="1">
    <source>
        <dbReference type="ARBA" id="ARBA00006821"/>
    </source>
</evidence>
<name>A0A329LTJ0_9BACL</name>
<dbReference type="CDD" id="cd10792">
    <property type="entry name" value="GH57N_AmyC_like"/>
    <property type="match status" value="1"/>
</dbReference>
<organism evidence="11 12">
    <name type="scientific">Paenibacillus contaminans</name>
    <dbReference type="NCBI Taxonomy" id="450362"/>
    <lineage>
        <taxon>Bacteria</taxon>
        <taxon>Bacillati</taxon>
        <taxon>Bacillota</taxon>
        <taxon>Bacilli</taxon>
        <taxon>Bacillales</taxon>
        <taxon>Paenibacillaceae</taxon>
        <taxon>Paenibacillus</taxon>
    </lineage>
</organism>
<evidence type="ECO:0000259" key="8">
    <source>
        <dbReference type="Pfam" id="PF03065"/>
    </source>
</evidence>
<keyword evidence="2 5" id="KW-0119">Carbohydrate metabolism</keyword>